<dbReference type="InterPro" id="IPR045330">
    <property type="entry name" value="TRM3/TARBP1"/>
</dbReference>
<proteinExistence type="predicted"/>
<evidence type="ECO:0000256" key="10">
    <source>
        <dbReference type="ARBA" id="ARBA00093656"/>
    </source>
</evidence>
<keyword evidence="3" id="KW-0949">S-adenosyl-L-methionine</keyword>
<evidence type="ECO:0000313" key="14">
    <source>
        <dbReference type="Proteomes" id="UP001234989"/>
    </source>
</evidence>
<keyword evidence="2" id="KW-0808">Transferase</keyword>
<comment type="catalytic activity">
    <reaction evidence="6">
        <text>guanosine(18) in tRNA + S-adenosyl-L-methionine = 2'-O-methylguanosine(18) in tRNA + S-adenosyl-L-homocysteine + H(+)</text>
        <dbReference type="Rhea" id="RHEA:20077"/>
        <dbReference type="Rhea" id="RHEA-COMP:10190"/>
        <dbReference type="Rhea" id="RHEA-COMP:10192"/>
        <dbReference type="ChEBI" id="CHEBI:15378"/>
        <dbReference type="ChEBI" id="CHEBI:57856"/>
        <dbReference type="ChEBI" id="CHEBI:59789"/>
        <dbReference type="ChEBI" id="CHEBI:74269"/>
        <dbReference type="ChEBI" id="CHEBI:74445"/>
        <dbReference type="EC" id="2.1.1.34"/>
    </reaction>
    <physiologicalReaction direction="left-to-right" evidence="6">
        <dbReference type="Rhea" id="RHEA:20078"/>
    </physiologicalReaction>
</comment>
<comment type="function">
    <text evidence="7">S-adenosyl-L-methionine-dependent 2'-O-ribose methyltransferase that catalyzes the formation of 2'-O-methylguanosine at position 18 (Gm18) in a subset of tRNA. Selectively mediates Gm18 methylation of tRNAGln-TTG/CTG and tRNASer-TGA/GCT. Gm18 modification can enhance the stability of modified tRNAs.</text>
</comment>
<evidence type="ECO:0000256" key="1">
    <source>
        <dbReference type="ARBA" id="ARBA00022603"/>
    </source>
</evidence>
<organism evidence="13 14">
    <name type="scientific">Solanum verrucosum</name>
    <dbReference type="NCBI Taxonomy" id="315347"/>
    <lineage>
        <taxon>Eukaryota</taxon>
        <taxon>Viridiplantae</taxon>
        <taxon>Streptophyta</taxon>
        <taxon>Embryophyta</taxon>
        <taxon>Tracheophyta</taxon>
        <taxon>Spermatophyta</taxon>
        <taxon>Magnoliopsida</taxon>
        <taxon>eudicotyledons</taxon>
        <taxon>Gunneridae</taxon>
        <taxon>Pentapetalae</taxon>
        <taxon>asterids</taxon>
        <taxon>lamiids</taxon>
        <taxon>Solanales</taxon>
        <taxon>Solanaceae</taxon>
        <taxon>Solanoideae</taxon>
        <taxon>Solaneae</taxon>
        <taxon>Solanum</taxon>
    </lineage>
</organism>
<dbReference type="EMBL" id="CP133619">
    <property type="protein sequence ID" value="WMV43494.1"/>
    <property type="molecule type" value="Genomic_DNA"/>
</dbReference>
<dbReference type="Pfam" id="PF00588">
    <property type="entry name" value="SpoU_methylase"/>
    <property type="match status" value="1"/>
</dbReference>
<reference evidence="13" key="1">
    <citation type="submission" date="2023-08" db="EMBL/GenBank/DDBJ databases">
        <title>A de novo genome assembly of Solanum verrucosum Schlechtendal, a Mexican diploid species geographically isolated from the other diploid A-genome species in potato relatives.</title>
        <authorList>
            <person name="Hosaka K."/>
        </authorList>
    </citation>
    <scope>NUCLEOTIDE SEQUENCE</scope>
    <source>
        <tissue evidence="13">Young leaves</tissue>
    </source>
</reference>
<evidence type="ECO:0000259" key="12">
    <source>
        <dbReference type="Pfam" id="PF25050"/>
    </source>
</evidence>
<evidence type="ECO:0000313" key="13">
    <source>
        <dbReference type="EMBL" id="WMV43494.1"/>
    </source>
</evidence>
<protein>
    <recommendedName>
        <fullName evidence="9">tRNA (guanosine(18)-2'-O)-methyltransferase TARBP1</fullName>
        <ecNumber evidence="8">2.1.1.34</ecNumber>
    </recommendedName>
    <alternativeName>
        <fullName evidence="10">TAR RNA-binding protein 1</fullName>
    </alternativeName>
</protein>
<dbReference type="PANTHER" id="PTHR12029">
    <property type="entry name" value="RNA METHYLTRANSFERASE"/>
    <property type="match status" value="1"/>
</dbReference>
<name>A0AAF0UCV3_SOLVR</name>
<evidence type="ECO:0000256" key="5">
    <source>
        <dbReference type="ARBA" id="ARBA00022990"/>
    </source>
</evidence>
<dbReference type="SUPFAM" id="SSF48371">
    <property type="entry name" value="ARM repeat"/>
    <property type="match status" value="1"/>
</dbReference>
<dbReference type="InterPro" id="IPR029028">
    <property type="entry name" value="Alpha/beta_knot_MTases"/>
</dbReference>
<dbReference type="InterPro" id="IPR029026">
    <property type="entry name" value="tRNA_m1G_MTases_N"/>
</dbReference>
<keyword evidence="1" id="KW-0489">Methyltransferase</keyword>
<dbReference type="SUPFAM" id="SSF75217">
    <property type="entry name" value="alpha/beta knot"/>
    <property type="match status" value="1"/>
</dbReference>
<dbReference type="InterPro" id="IPR056921">
    <property type="entry name" value="TARBP1_dom"/>
</dbReference>
<dbReference type="InterPro" id="IPR001537">
    <property type="entry name" value="SpoU_MeTrfase"/>
</dbReference>
<dbReference type="PANTHER" id="PTHR12029:SF11">
    <property type="entry name" value="METHYLTRANSFERASE TARBP1-RELATED"/>
    <property type="match status" value="1"/>
</dbReference>
<evidence type="ECO:0000256" key="8">
    <source>
        <dbReference type="ARBA" id="ARBA00093594"/>
    </source>
</evidence>
<evidence type="ECO:0000256" key="7">
    <source>
        <dbReference type="ARBA" id="ARBA00093361"/>
    </source>
</evidence>
<dbReference type="CDD" id="cd18091">
    <property type="entry name" value="SpoU-like_TRM3-like"/>
    <property type="match status" value="1"/>
</dbReference>
<gene>
    <name evidence="13" type="ORF">MTR67_036879</name>
</gene>
<feature type="domain" description="TARBP1" evidence="12">
    <location>
        <begin position="385"/>
        <end position="583"/>
    </location>
</feature>
<dbReference type="GO" id="GO:0003723">
    <property type="term" value="F:RNA binding"/>
    <property type="evidence" value="ECO:0007669"/>
    <property type="project" value="UniProtKB-KW"/>
</dbReference>
<evidence type="ECO:0000259" key="11">
    <source>
        <dbReference type="Pfam" id="PF00588"/>
    </source>
</evidence>
<evidence type="ECO:0000256" key="9">
    <source>
        <dbReference type="ARBA" id="ARBA00093636"/>
    </source>
</evidence>
<keyword evidence="4" id="KW-0694">RNA-binding</keyword>
<evidence type="ECO:0000256" key="2">
    <source>
        <dbReference type="ARBA" id="ARBA00022679"/>
    </source>
</evidence>
<dbReference type="Proteomes" id="UP001234989">
    <property type="component" value="Chromosome 8"/>
</dbReference>
<evidence type="ECO:0000256" key="4">
    <source>
        <dbReference type="ARBA" id="ARBA00022884"/>
    </source>
</evidence>
<dbReference type="EC" id="2.1.1.34" evidence="8"/>
<evidence type="ECO:0000256" key="6">
    <source>
        <dbReference type="ARBA" id="ARBA00093266"/>
    </source>
</evidence>
<dbReference type="InterPro" id="IPR044748">
    <property type="entry name" value="Trm3/TARBP1_C"/>
</dbReference>
<dbReference type="InterPro" id="IPR016024">
    <property type="entry name" value="ARM-type_fold"/>
</dbReference>
<keyword evidence="5" id="KW-0007">Acetylation</keyword>
<accession>A0AAF0UCV3</accession>
<keyword evidence="14" id="KW-1185">Reference proteome</keyword>
<sequence length="2002" mass="226323">MDPIVDSLLISFQQVPPAAIPAMLDCILASTNSAPSSIFSSLLEKFPSFSQGIIDGSKDLDFEQRNCIVSFVSATCHLLKKSGNSKWVRHKLKKLTVVKLQVLDSSGLVGQALWTLSQLGAETRYMELLIWKIFLPLMKLVHSNDRELFNKVAGMTFSVVADTNSWEVVEVTIIPFLLRLVGLSMGEIQSEELDAYKLCLTSKNSEDRHLEPQCTLYDNLVHCNPNYFPLPVSCHILTLILDSSQQSLHTVRSVSGLDFVDECCTDKFSANFLWDLCNITIKMLPQSVEHRSSAVTFFLPSIFRALDSHSAFEVSINGQNYILSRKSILEKLWNSCKTLFSLGTLERRDAYAILSLYLSFFTYTDECQYSYMSSTTEIFNLRVEKQFWDEMKKGLVDKESSVRKQSLYILKRTINLDEKNQYQTSVKTIDERSLAHRGMTKRERWAEEEAMSLGVGKICKTSDFLSSCYQKWEAFFLLYEMLEEYGTHLVEAAWNHQMTLLLHSSSSPENSVNTINGNVCRTWMDSSEEIFEWLAVLWERGFCHDNPQVRCLVMQSFLSTEWTKYNHCAKLVPQNFLTGSLVEGLNDPVHNKDFEFHAKKEMPFQQLSSKEISWRQKSRCLWFKAGTEILNSSRREDENWRPTTSFKGRRVLAIDEKEGGETTFSEEEVLAVITSCTPDKAPDPAGVRGVYSTWTIEAAGQFFSRYSSYLDERNGVAFLKRLASVAKRQSFGRAGLMCLTKCISSAACGIGQCSDKSPVILQDKESYPSDKVDLLDTFRYIIESCKQHFNPSYRHQVCENILAAAVSVVIPTDVPLETLLLFISSLPREITDNGGSLRLKVQEWLGMSVQKPSTSDCLQTNLKLLESLIGYQRKLISSCHAIDIFVNYDDEDLDSWEAEAKRWTRVLFLVIKEEEDLNPIFKFIQDHAANVCDRSNNLEWVPVKLLILLLSFIHELQVLQGRLVDCLKTGSSKTSLSISDKIDQYSMMKSSTIFVVFSQLFFSILDALVSYAGMSCSIFWSKHMEEGGDFSGSIRGRLGGPSQRRLSSSLTSSVLQAVTSIKAVASISSWSAQFGTDASLASVVTYLWNVCWKMSSTSPACSSELEAEIYLAAYEAVAGALEGLLSMFNLLLDHVTEDDELTSFKADGKPVLDSLLRTLLQNINNIIAVGNLARARRSVLLNWKWICIESLLSIPNHALKSGVHSRKHNSYFSDTTLIWTFDDLVDSLENAGDASVLPMLRSVRLIMERLALGREGSMVSACHGIDIQELAFEFHSLLEAMIHDNIWEPKNVPAIQCRGESPVEYSLTMVSTQMMWKLVRSSWILHVSCKKRRIAPIAALMSAVMHYSVFGDEKMHEYENAPGPLKWFVEKILEEGTKSPRTIRLAALHLTGLWHACPSIIKFYMKELKLLTQYGSVAFDEDFEAELSENRDAKIEVSVLAKSPDPELTEEFINTELYARVSVAVMFSRLAEIASTHKEDRNGSDALVSGKMFLLELLNYVVNDKDLAKELCKKYSAIHRRKVRAWQMVCILSQFIDQDIVQQVTHNLHVSLYRNNFPSVRQYLETFAINIYLNFPLLVGQELVPLLRDYNMRPQALSSYVFIAANIILHSTEEYKSRHLSELLPCIIPLLTSHHHTLRGFTQLLVHQVLQKLLPSDSSFYATMTLEEKCFQDLRSYLQDNPDCARLRASMEGYLDAFDPKKSVTPAGIFSTRVEELEFECVPATLMDQVTNFLNETREDLRCSMAKDAAAIKNESLLVDNDGKGKETSGNLTGGQTIVLPVQDISLDFQRKITVSKHEMQSFSSTVLLENEGPLNSLLDIEKEDQLLERVLHSKTVAFEKSNASQQDIILIASLIDRIPNLAGLARTCEVFRASALAIADKNVMKDKQFQLISVTAEKWVPIIEVPVISMKVFLERKKHEGFSILGLEQTANSISLDQYEFPKRTVLVLGREKEGIPVDIIHILDACIEIPQLGIVRSLNVHVSGAIALWEYTRQQRSSSC</sequence>
<feature type="domain" description="tRNA/rRNA methyltransferase SpoU type" evidence="11">
    <location>
        <begin position="1849"/>
        <end position="1991"/>
    </location>
</feature>
<evidence type="ECO:0000256" key="3">
    <source>
        <dbReference type="ARBA" id="ARBA00022691"/>
    </source>
</evidence>
<dbReference type="Pfam" id="PF25050">
    <property type="entry name" value="TARBP1"/>
    <property type="match status" value="1"/>
</dbReference>
<dbReference type="GO" id="GO:0030488">
    <property type="term" value="P:tRNA methylation"/>
    <property type="evidence" value="ECO:0007669"/>
    <property type="project" value="InterPro"/>
</dbReference>
<dbReference type="GO" id="GO:0141100">
    <property type="term" value="F:tRNA (guanine(18)-2'-O)-methyltransferase activity"/>
    <property type="evidence" value="ECO:0007669"/>
    <property type="project" value="UniProtKB-EC"/>
</dbReference>
<dbReference type="FunFam" id="3.40.1280.10:FF:000010">
    <property type="entry name" value="probable methyltransferase TARBP1"/>
    <property type="match status" value="1"/>
</dbReference>
<dbReference type="Gene3D" id="3.40.1280.10">
    <property type="match status" value="1"/>
</dbReference>